<protein>
    <submittedName>
        <fullName evidence="1">Uncharacterized protein</fullName>
    </submittedName>
</protein>
<organism evidence="1 2">
    <name type="scientific">Desertifilum tharense IPPAS B-1220</name>
    <dbReference type="NCBI Taxonomy" id="1781255"/>
    <lineage>
        <taxon>Bacteria</taxon>
        <taxon>Bacillati</taxon>
        <taxon>Cyanobacteriota</taxon>
        <taxon>Cyanophyceae</taxon>
        <taxon>Desertifilales</taxon>
        <taxon>Desertifilaceae</taxon>
        <taxon>Desertifilum</taxon>
    </lineage>
</organism>
<name>A0ACD5GN72_9CYAN</name>
<keyword evidence="2" id="KW-1185">Reference proteome</keyword>
<dbReference type="EMBL" id="CP182909">
    <property type="protein sequence ID" value="XPM62260.1"/>
    <property type="molecule type" value="Genomic_DNA"/>
</dbReference>
<gene>
    <name evidence="1" type="ORF">BH720_020935</name>
</gene>
<proteinExistence type="predicted"/>
<reference evidence="1 2" key="1">
    <citation type="journal article" date="2016" name="Genome Announc.">
        <title>Draft Genome Sequence of the Thermotolerant Cyanobacterium Desertifilum sp. IPPAS B-1220.</title>
        <authorList>
            <person name="Mironov K.S."/>
            <person name="Sinetova M.A."/>
            <person name="Bolatkhan K."/>
            <person name="Zayadan B.K."/>
            <person name="Ustinova V.V."/>
            <person name="Kupriyanova E.V."/>
            <person name="Skrypnik A.N."/>
            <person name="Gogoleva N.E."/>
            <person name="Gogolev Y.V."/>
            <person name="Los D.A."/>
        </authorList>
    </citation>
    <scope>NUCLEOTIDE SEQUENCE [LARGE SCALE GENOMIC DNA]</scope>
    <source>
        <strain evidence="1 2">IPPAS B-1220</strain>
    </source>
</reference>
<sequence>MKWLLEEKAIACSLAAILLLLGLVNLVSSKNTTELVENANQVQSTYNVLGTLTDFYAAMSVAESGRRGYIFRVGRRN</sequence>
<evidence type="ECO:0000313" key="2">
    <source>
        <dbReference type="Proteomes" id="UP000095472"/>
    </source>
</evidence>
<evidence type="ECO:0000313" key="1">
    <source>
        <dbReference type="EMBL" id="XPM62260.1"/>
    </source>
</evidence>
<accession>A0ACD5GN72</accession>
<dbReference type="Proteomes" id="UP000095472">
    <property type="component" value="Chromosome"/>
</dbReference>